<dbReference type="RefSeq" id="WP_068807300.1">
    <property type="nucleotide sequence ID" value="NZ_CP014671.1"/>
</dbReference>
<dbReference type="OrthoDB" id="9792695at2"/>
<proteinExistence type="inferred from homology"/>
<keyword evidence="6" id="KW-1185">Reference proteome</keyword>
<accession>A0A1B1YXD9</accession>
<dbReference type="KEGG" id="gbi:PG2T_14975"/>
<dbReference type="PANTHER" id="PTHR11527">
    <property type="entry name" value="HEAT-SHOCK PROTEIN 20 FAMILY MEMBER"/>
    <property type="match status" value="1"/>
</dbReference>
<dbReference type="InterPro" id="IPR002068">
    <property type="entry name" value="A-crystallin/Hsp20_dom"/>
</dbReference>
<dbReference type="Gene3D" id="2.60.40.790">
    <property type="match status" value="1"/>
</dbReference>
<gene>
    <name evidence="5" type="ORF">PG2T_14975</name>
</gene>
<dbReference type="AlphaFoldDB" id="A0A1B1YXD9"/>
<evidence type="ECO:0000256" key="3">
    <source>
        <dbReference type="SAM" id="MobiDB-lite"/>
    </source>
</evidence>
<feature type="domain" description="SHSP" evidence="4">
    <location>
        <begin position="59"/>
        <end position="173"/>
    </location>
</feature>
<feature type="region of interest" description="Disordered" evidence="3">
    <location>
        <begin position="1"/>
        <end position="20"/>
    </location>
</feature>
<dbReference type="InterPro" id="IPR008978">
    <property type="entry name" value="HSP20-like_chaperone"/>
</dbReference>
<dbReference type="CDD" id="cd06464">
    <property type="entry name" value="ACD_sHsps-like"/>
    <property type="match status" value="1"/>
</dbReference>
<evidence type="ECO:0000259" key="4">
    <source>
        <dbReference type="PROSITE" id="PS01031"/>
    </source>
</evidence>
<dbReference type="InParanoid" id="A0A1B1YXD9"/>
<protein>
    <recommendedName>
        <fullName evidence="4">SHSP domain-containing protein</fullName>
    </recommendedName>
</protein>
<dbReference type="Pfam" id="PF00011">
    <property type="entry name" value="HSP20"/>
    <property type="match status" value="1"/>
</dbReference>
<dbReference type="EMBL" id="CP014671">
    <property type="protein sequence ID" value="ANX05357.1"/>
    <property type="molecule type" value="Genomic_DNA"/>
</dbReference>
<dbReference type="STRING" id="1810504.PG2T_14975"/>
<comment type="similarity">
    <text evidence="1 2">Belongs to the small heat shock protein (HSP20) family.</text>
</comment>
<dbReference type="PROSITE" id="PS01031">
    <property type="entry name" value="SHSP"/>
    <property type="match status" value="1"/>
</dbReference>
<evidence type="ECO:0000256" key="2">
    <source>
        <dbReference type="RuleBase" id="RU003616"/>
    </source>
</evidence>
<name>A0A1B1YXD9_9GAMM</name>
<sequence>MAEKSTQVEVRKTTPGAGVGQSLTSLRERWDHLFDDFFADFPRWPSLRRPLDIEPLRLLTGGDLTPAVDIKEQDNGYLISAELPGMDEKDIAVEVQDDLLTVRGEKRAEREEKDKGYHLTERSYGSFTRSFRLPPDADAGQASASFSKGVLSISVPKSAEAHSKVKKIDVKAS</sequence>
<evidence type="ECO:0000256" key="1">
    <source>
        <dbReference type="PROSITE-ProRule" id="PRU00285"/>
    </source>
</evidence>
<dbReference type="Proteomes" id="UP000092952">
    <property type="component" value="Chromosome"/>
</dbReference>
<evidence type="ECO:0000313" key="6">
    <source>
        <dbReference type="Proteomes" id="UP000092952"/>
    </source>
</evidence>
<dbReference type="InterPro" id="IPR031107">
    <property type="entry name" value="Small_HSP"/>
</dbReference>
<organism evidence="5 6">
    <name type="scientific">Immundisolibacter cernigliae</name>
    <dbReference type="NCBI Taxonomy" id="1810504"/>
    <lineage>
        <taxon>Bacteria</taxon>
        <taxon>Pseudomonadati</taxon>
        <taxon>Pseudomonadota</taxon>
        <taxon>Gammaproteobacteria</taxon>
        <taxon>Immundisolibacterales</taxon>
        <taxon>Immundisolibacteraceae</taxon>
        <taxon>Immundisolibacter</taxon>
    </lineage>
</organism>
<evidence type="ECO:0000313" key="5">
    <source>
        <dbReference type="EMBL" id="ANX05357.1"/>
    </source>
</evidence>
<reference evidence="6" key="1">
    <citation type="submission" date="2016-03" db="EMBL/GenBank/DDBJ databases">
        <title>Complete genome sequence of Solimmundus cernigliae, representing a novel lineage of polycyclic aromatic hydrocarbon degraders within the Gammaproteobacteria.</title>
        <authorList>
            <person name="Singleton D.R."/>
            <person name="Dickey A.N."/>
            <person name="Scholl E.H."/>
            <person name="Wright F.A."/>
            <person name="Aitken M.D."/>
        </authorList>
    </citation>
    <scope>NUCLEOTIDE SEQUENCE [LARGE SCALE GENOMIC DNA]</scope>
    <source>
        <strain evidence="6">TR3.2</strain>
    </source>
</reference>
<dbReference type="SUPFAM" id="SSF49764">
    <property type="entry name" value="HSP20-like chaperones"/>
    <property type="match status" value="1"/>
</dbReference>